<dbReference type="GO" id="GO:0004175">
    <property type="term" value="F:endopeptidase activity"/>
    <property type="evidence" value="ECO:0007669"/>
    <property type="project" value="UniProtKB-ARBA"/>
</dbReference>
<gene>
    <name evidence="3" type="ORF">ESB00_11905</name>
</gene>
<feature type="transmembrane region" description="Helical" evidence="1">
    <location>
        <begin position="6"/>
        <end position="30"/>
    </location>
</feature>
<dbReference type="PANTHER" id="PTHR43592:SF15">
    <property type="entry name" value="CAAX AMINO TERMINAL PROTEASE FAMILY PROTEIN"/>
    <property type="match status" value="1"/>
</dbReference>
<feature type="transmembrane region" description="Helical" evidence="1">
    <location>
        <begin position="92"/>
        <end position="112"/>
    </location>
</feature>
<feature type="transmembrane region" description="Helical" evidence="1">
    <location>
        <begin position="187"/>
        <end position="208"/>
    </location>
</feature>
<organism evidence="3 4">
    <name type="scientific">Oleiharenicola lentus</name>
    <dbReference type="NCBI Taxonomy" id="2508720"/>
    <lineage>
        <taxon>Bacteria</taxon>
        <taxon>Pseudomonadati</taxon>
        <taxon>Verrucomicrobiota</taxon>
        <taxon>Opitutia</taxon>
        <taxon>Opitutales</taxon>
        <taxon>Opitutaceae</taxon>
        <taxon>Oleiharenicola</taxon>
    </lineage>
</organism>
<proteinExistence type="predicted"/>
<comment type="caution">
    <text evidence="3">The sequence shown here is derived from an EMBL/GenBank/DDBJ whole genome shotgun (WGS) entry which is preliminary data.</text>
</comment>
<feature type="transmembrane region" description="Helical" evidence="1">
    <location>
        <begin position="141"/>
        <end position="167"/>
    </location>
</feature>
<keyword evidence="4" id="KW-1185">Reference proteome</keyword>
<dbReference type="Pfam" id="PF02517">
    <property type="entry name" value="Rce1-like"/>
    <property type="match status" value="1"/>
</dbReference>
<evidence type="ECO:0000256" key="1">
    <source>
        <dbReference type="SAM" id="Phobius"/>
    </source>
</evidence>
<protein>
    <submittedName>
        <fullName evidence="3">CPBP family intramembrane metalloprotease</fullName>
    </submittedName>
</protein>
<dbReference type="InterPro" id="IPR003675">
    <property type="entry name" value="Rce1/LyrA-like_dom"/>
</dbReference>
<feature type="domain" description="CAAX prenyl protease 2/Lysostaphin resistance protein A-like" evidence="2">
    <location>
        <begin position="190"/>
        <end position="275"/>
    </location>
</feature>
<feature type="transmembrane region" description="Helical" evidence="1">
    <location>
        <begin position="267"/>
        <end position="285"/>
    </location>
</feature>
<keyword evidence="3" id="KW-0378">Hydrolase</keyword>
<keyword evidence="3" id="KW-0482">Metalloprotease</keyword>
<dbReference type="Proteomes" id="UP000290218">
    <property type="component" value="Unassembled WGS sequence"/>
</dbReference>
<name>A0A4Q1CC61_9BACT</name>
<evidence type="ECO:0000259" key="2">
    <source>
        <dbReference type="Pfam" id="PF02517"/>
    </source>
</evidence>
<evidence type="ECO:0000313" key="3">
    <source>
        <dbReference type="EMBL" id="RXK56536.1"/>
    </source>
</evidence>
<accession>A0A4Q1CC61</accession>
<feature type="transmembrane region" description="Helical" evidence="1">
    <location>
        <begin position="220"/>
        <end position="237"/>
    </location>
</feature>
<sequence>MPNGPAQLSLVALEMTLLFGGAGFLLWLLVNARQRQRWLGTNALTYWEVSIPEFLMAAMLVFAGGFMVQAAVHSLAGPHLAGQADQAGLELFLYGAGFHGGILGGCSLFPLLRRRLYAEYGSQPPPLRAAPTLAWDRLLRYALGTLLVALPVLTVLSLGWTAGLRAAGLPDQPQDLIGVFIETRSPLVVTGMLLVACVLAPLSEELIFRAGLYRFIRQKLGRWPALLVSGVCFGILHGNWAGFLPLAVLGMLLALVYEATGSIRVPVLAHSLFNLNTILIVLSGLHDLSP</sequence>
<feature type="transmembrane region" description="Helical" evidence="1">
    <location>
        <begin position="51"/>
        <end position="72"/>
    </location>
</feature>
<keyword evidence="1" id="KW-0812">Transmembrane</keyword>
<dbReference type="AlphaFoldDB" id="A0A4Q1CC61"/>
<dbReference type="RefSeq" id="WP_129047904.1">
    <property type="nucleotide sequence ID" value="NZ_SDHX01000001.1"/>
</dbReference>
<dbReference type="PANTHER" id="PTHR43592">
    <property type="entry name" value="CAAX AMINO TERMINAL PROTEASE"/>
    <property type="match status" value="1"/>
</dbReference>
<dbReference type="GO" id="GO:0006508">
    <property type="term" value="P:proteolysis"/>
    <property type="evidence" value="ECO:0007669"/>
    <property type="project" value="UniProtKB-KW"/>
</dbReference>
<dbReference type="OrthoDB" id="9782250at2"/>
<dbReference type="GO" id="GO:0008237">
    <property type="term" value="F:metallopeptidase activity"/>
    <property type="evidence" value="ECO:0007669"/>
    <property type="project" value="UniProtKB-KW"/>
</dbReference>
<keyword evidence="1" id="KW-0472">Membrane</keyword>
<evidence type="ECO:0000313" key="4">
    <source>
        <dbReference type="Proteomes" id="UP000290218"/>
    </source>
</evidence>
<reference evidence="3 4" key="1">
    <citation type="submission" date="2019-01" db="EMBL/GenBank/DDBJ databases">
        <title>Lacunisphaera sp. strain TWA-58.</title>
        <authorList>
            <person name="Chen W.-M."/>
        </authorList>
    </citation>
    <scope>NUCLEOTIDE SEQUENCE [LARGE SCALE GENOMIC DNA]</scope>
    <source>
        <strain evidence="3 4">TWA-58</strain>
    </source>
</reference>
<keyword evidence="1" id="KW-1133">Transmembrane helix</keyword>
<dbReference type="GO" id="GO:0080120">
    <property type="term" value="P:CAAX-box protein maturation"/>
    <property type="evidence" value="ECO:0007669"/>
    <property type="project" value="UniProtKB-ARBA"/>
</dbReference>
<dbReference type="EMBL" id="SDHX01000001">
    <property type="protein sequence ID" value="RXK56536.1"/>
    <property type="molecule type" value="Genomic_DNA"/>
</dbReference>
<keyword evidence="3" id="KW-0645">Protease</keyword>